<evidence type="ECO:0000259" key="1">
    <source>
        <dbReference type="PROSITE" id="PS50930"/>
    </source>
</evidence>
<dbReference type="Pfam" id="PF04397">
    <property type="entry name" value="LytTR"/>
    <property type="match status" value="1"/>
</dbReference>
<feature type="domain" description="HTH LytTR-type" evidence="1">
    <location>
        <begin position="1"/>
        <end position="52"/>
    </location>
</feature>
<dbReference type="InterPro" id="IPR007492">
    <property type="entry name" value="LytTR_DNA-bd_dom"/>
</dbReference>
<gene>
    <name evidence="2" type="ORF">EZS27_019812</name>
</gene>
<dbReference type="PANTHER" id="PTHR37299">
    <property type="entry name" value="TRANSCRIPTIONAL REGULATOR-RELATED"/>
    <property type="match status" value="1"/>
</dbReference>
<protein>
    <recommendedName>
        <fullName evidence="1">HTH LytTR-type domain-containing protein</fullName>
    </recommendedName>
</protein>
<dbReference type="InterPro" id="IPR046947">
    <property type="entry name" value="LytR-like"/>
</dbReference>
<dbReference type="GO" id="GO:0003677">
    <property type="term" value="F:DNA binding"/>
    <property type="evidence" value="ECO:0007669"/>
    <property type="project" value="InterPro"/>
</dbReference>
<evidence type="ECO:0000313" key="2">
    <source>
        <dbReference type="EMBL" id="KAA6331588.1"/>
    </source>
</evidence>
<dbReference type="PROSITE" id="PS50930">
    <property type="entry name" value="HTH_LYTTR"/>
    <property type="match status" value="1"/>
</dbReference>
<dbReference type="AlphaFoldDB" id="A0A5J4RCY0"/>
<organism evidence="2">
    <name type="scientific">termite gut metagenome</name>
    <dbReference type="NCBI Taxonomy" id="433724"/>
    <lineage>
        <taxon>unclassified sequences</taxon>
        <taxon>metagenomes</taxon>
        <taxon>organismal metagenomes</taxon>
    </lineage>
</organism>
<dbReference type="EMBL" id="SNRY01001352">
    <property type="protein sequence ID" value="KAA6331588.1"/>
    <property type="molecule type" value="Genomic_DNA"/>
</dbReference>
<sequence>FARIHRSCIVNTNRITRIELFGKDKYNVWLKNGDKLRASIGGYKLLKERLRL</sequence>
<dbReference type="Gene3D" id="2.40.50.1020">
    <property type="entry name" value="LytTr DNA-binding domain"/>
    <property type="match status" value="1"/>
</dbReference>
<dbReference type="GO" id="GO:0000156">
    <property type="term" value="F:phosphorelay response regulator activity"/>
    <property type="evidence" value="ECO:0007669"/>
    <property type="project" value="InterPro"/>
</dbReference>
<name>A0A5J4RCY0_9ZZZZ</name>
<dbReference type="PANTHER" id="PTHR37299:SF1">
    <property type="entry name" value="STAGE 0 SPORULATION PROTEIN A HOMOLOG"/>
    <property type="match status" value="1"/>
</dbReference>
<proteinExistence type="predicted"/>
<reference evidence="2" key="1">
    <citation type="submission" date="2019-03" db="EMBL/GenBank/DDBJ databases">
        <title>Single cell metagenomics reveals metabolic interactions within the superorganism composed of flagellate Streblomastix strix and complex community of Bacteroidetes bacteria on its surface.</title>
        <authorList>
            <person name="Treitli S.C."/>
            <person name="Kolisko M."/>
            <person name="Husnik F."/>
            <person name="Keeling P."/>
            <person name="Hampl V."/>
        </authorList>
    </citation>
    <scope>NUCLEOTIDE SEQUENCE</scope>
    <source>
        <strain evidence="2">STM</strain>
    </source>
</reference>
<accession>A0A5J4RCY0</accession>
<feature type="non-terminal residue" evidence="2">
    <location>
        <position position="1"/>
    </location>
</feature>
<comment type="caution">
    <text evidence="2">The sequence shown here is derived from an EMBL/GenBank/DDBJ whole genome shotgun (WGS) entry which is preliminary data.</text>
</comment>